<keyword evidence="2" id="KW-1185">Reference proteome</keyword>
<accession>A0ABR0MGP5</accession>
<evidence type="ECO:0000313" key="2">
    <source>
        <dbReference type="Proteomes" id="UP001358586"/>
    </source>
</evidence>
<comment type="caution">
    <text evidence="1">The sequence shown here is derived from an EMBL/GenBank/DDBJ whole genome shotgun (WGS) entry which is preliminary data.</text>
</comment>
<sequence length="137" mass="16362">MYNDDHYFKSYESNQSIDLEPKAPLLDNEAALDNTTDQAIENNNVIEEEKWGLKITTKEEEVEEIVFIGEDKEKQTEQLQLENRHENLVSQTVEEETIGQKTRLTLLEERRQLDLEQKNYELKYLWLPPREDWTCDE</sequence>
<gene>
    <name evidence="1" type="ORF">PVK06_048678</name>
</gene>
<dbReference type="EMBL" id="JARKNE010000013">
    <property type="protein sequence ID" value="KAK5772390.1"/>
    <property type="molecule type" value="Genomic_DNA"/>
</dbReference>
<dbReference type="Proteomes" id="UP001358586">
    <property type="component" value="Chromosome 13"/>
</dbReference>
<evidence type="ECO:0000313" key="1">
    <source>
        <dbReference type="EMBL" id="KAK5772390.1"/>
    </source>
</evidence>
<protein>
    <submittedName>
        <fullName evidence="1">Uncharacterized protein</fullName>
    </submittedName>
</protein>
<proteinExistence type="predicted"/>
<name>A0ABR0MGP5_GOSAR</name>
<reference evidence="1 2" key="1">
    <citation type="submission" date="2023-03" db="EMBL/GenBank/DDBJ databases">
        <title>WGS of Gossypium arboreum.</title>
        <authorList>
            <person name="Yu D."/>
        </authorList>
    </citation>
    <scope>NUCLEOTIDE SEQUENCE [LARGE SCALE GENOMIC DNA]</scope>
    <source>
        <tissue evidence="1">Leaf</tissue>
    </source>
</reference>
<organism evidence="1 2">
    <name type="scientific">Gossypium arboreum</name>
    <name type="common">Tree cotton</name>
    <name type="synonym">Gossypium nanking</name>
    <dbReference type="NCBI Taxonomy" id="29729"/>
    <lineage>
        <taxon>Eukaryota</taxon>
        <taxon>Viridiplantae</taxon>
        <taxon>Streptophyta</taxon>
        <taxon>Embryophyta</taxon>
        <taxon>Tracheophyta</taxon>
        <taxon>Spermatophyta</taxon>
        <taxon>Magnoliopsida</taxon>
        <taxon>eudicotyledons</taxon>
        <taxon>Gunneridae</taxon>
        <taxon>Pentapetalae</taxon>
        <taxon>rosids</taxon>
        <taxon>malvids</taxon>
        <taxon>Malvales</taxon>
        <taxon>Malvaceae</taxon>
        <taxon>Malvoideae</taxon>
        <taxon>Gossypium</taxon>
    </lineage>
</organism>